<sequence length="483" mass="49539">MPGLTRSRHRLTTALAVFGLLTTGAAVQATTAATPAHAATPHRILFDNAHAETAGNADWIISTSQPDPLGQNSSPSAETDWTGALSSWGVDLQKTGNYSLKTLPSGSSLAYGGSSSTDLSNFDTLVLPEPNTLFTTAEKTAIMTFVKNGGGLFMISDHTGADRNNDGYDAVEIFNDLMTNNSVDSTDPFGFSIDSLSISSDHPSAISDSTDPVLHGSFGTVTKSLIASGTTATLKPADNSSVKGLLYRTGYSGTTGAFFATSTFGSGRVAFWGDSSPVDDGTGQSGNKLYDGWNDSTATNAALALNATEWLSGASGSSGGGGGGSTCTAAQLLGNSGFESGATTWSASSGVITNSSGESPRSGSYYAWLNGYGVANTDTLSQAVSIPSGCTTATLSFYLHVDTAETTTSTAYDTLKVQVLNSSGTVLSTLATYSNLNAASGYTRRSFSLAGYAGQTVTLKFTGTEGSKLQTSFVIDDTALNVS</sequence>
<proteinExistence type="predicted"/>
<feature type="signal peptide" evidence="1">
    <location>
        <begin position="1"/>
        <end position="38"/>
    </location>
</feature>
<keyword evidence="3" id="KW-1185">Reference proteome</keyword>
<gene>
    <name evidence="2" type="ORF">ACFSL4_37170</name>
</gene>
<evidence type="ECO:0000256" key="1">
    <source>
        <dbReference type="SAM" id="SignalP"/>
    </source>
</evidence>
<dbReference type="Proteomes" id="UP001597261">
    <property type="component" value="Unassembled WGS sequence"/>
</dbReference>
<dbReference type="InterPro" id="IPR029062">
    <property type="entry name" value="Class_I_gatase-like"/>
</dbReference>
<dbReference type="Gene3D" id="3.40.50.880">
    <property type="match status" value="1"/>
</dbReference>
<dbReference type="Gene3D" id="2.60.120.260">
    <property type="entry name" value="Galactose-binding domain-like"/>
    <property type="match status" value="1"/>
</dbReference>
<name>A0ABW4J541_9ACTN</name>
<dbReference type="RefSeq" id="WP_381092538.1">
    <property type="nucleotide sequence ID" value="NZ_JBHUDX010000155.1"/>
</dbReference>
<dbReference type="EMBL" id="JBHUDX010000155">
    <property type="protein sequence ID" value="MFD1663643.1"/>
    <property type="molecule type" value="Genomic_DNA"/>
</dbReference>
<protein>
    <submittedName>
        <fullName evidence="2">Hydrolase</fullName>
    </submittedName>
</protein>
<keyword evidence="1" id="KW-0732">Signal</keyword>
<dbReference type="SUPFAM" id="SSF52317">
    <property type="entry name" value="Class I glutamine amidotransferase-like"/>
    <property type="match status" value="1"/>
</dbReference>
<keyword evidence="2" id="KW-0378">Hydrolase</keyword>
<organism evidence="2 3">
    <name type="scientific">Streptomyces caeni</name>
    <dbReference type="NCBI Taxonomy" id="2307231"/>
    <lineage>
        <taxon>Bacteria</taxon>
        <taxon>Bacillati</taxon>
        <taxon>Actinomycetota</taxon>
        <taxon>Actinomycetes</taxon>
        <taxon>Kitasatosporales</taxon>
        <taxon>Streptomycetaceae</taxon>
        <taxon>Streptomyces</taxon>
    </lineage>
</organism>
<feature type="chain" id="PRO_5046243792" evidence="1">
    <location>
        <begin position="39"/>
        <end position="483"/>
    </location>
</feature>
<dbReference type="GO" id="GO:0016787">
    <property type="term" value="F:hydrolase activity"/>
    <property type="evidence" value="ECO:0007669"/>
    <property type="project" value="UniProtKB-KW"/>
</dbReference>
<evidence type="ECO:0000313" key="2">
    <source>
        <dbReference type="EMBL" id="MFD1663643.1"/>
    </source>
</evidence>
<accession>A0ABW4J541</accession>
<evidence type="ECO:0000313" key="3">
    <source>
        <dbReference type="Proteomes" id="UP001597261"/>
    </source>
</evidence>
<comment type="caution">
    <text evidence="2">The sequence shown here is derived from an EMBL/GenBank/DDBJ whole genome shotgun (WGS) entry which is preliminary data.</text>
</comment>
<reference evidence="3" key="1">
    <citation type="journal article" date="2019" name="Int. J. Syst. Evol. Microbiol.">
        <title>The Global Catalogue of Microorganisms (GCM) 10K type strain sequencing project: providing services to taxonomists for standard genome sequencing and annotation.</title>
        <authorList>
            <consortium name="The Broad Institute Genomics Platform"/>
            <consortium name="The Broad Institute Genome Sequencing Center for Infectious Disease"/>
            <person name="Wu L."/>
            <person name="Ma J."/>
        </authorList>
    </citation>
    <scope>NUCLEOTIDE SEQUENCE [LARGE SCALE GENOMIC DNA]</scope>
    <source>
        <strain evidence="3">CGMCC 1.12470</strain>
    </source>
</reference>